<evidence type="ECO:0000313" key="1">
    <source>
        <dbReference type="EMBL" id="JAC28496.1"/>
    </source>
</evidence>
<sequence>MNTAQSLRRAMLPHWALATCQMSIFILLQQLACYQISYFVAAALRRRFLDACSLDVDVDIPLTRPGNVFGRGYMETSEMCSLQNKKVTILNDVIIDHFFSEQEQ</sequence>
<dbReference type="AlphaFoldDB" id="A0A023G2U6"/>
<accession>A0A023G2U6</accession>
<dbReference type="EMBL" id="GBBM01006922">
    <property type="protein sequence ID" value="JAC28496.1"/>
    <property type="molecule type" value="mRNA"/>
</dbReference>
<name>A0A023G2U6_AMBTT</name>
<protein>
    <submittedName>
        <fullName evidence="1">Putative secreted protein</fullName>
    </submittedName>
</protein>
<proteinExistence type="evidence at transcript level"/>
<reference evidence="1" key="1">
    <citation type="submission" date="2014-03" db="EMBL/GenBank/DDBJ databases">
        <title>The sialotranscriptome of Amblyomma triste, Amblyomma parvum and Amblyomma cajennense ticks, uncovered by 454-based RNA-seq.</title>
        <authorList>
            <person name="Garcia G.R."/>
            <person name="Gardinassi L.G."/>
            <person name="Ribeiro J.M."/>
            <person name="Anatriello E."/>
            <person name="Ferreira B.R."/>
            <person name="Moreira H.N."/>
            <person name="Mafra C."/>
            <person name="Olegario M.M."/>
            <person name="Szabo P.J."/>
            <person name="Miranda-Santos I.K."/>
            <person name="Maruyama S.R."/>
        </authorList>
    </citation>
    <scope>NUCLEOTIDE SEQUENCE</scope>
    <source>
        <strain evidence="1">Mato Grasso do Sul</strain>
        <tissue evidence="1">Salivary glands</tissue>
    </source>
</reference>
<organism evidence="1">
    <name type="scientific">Amblyomma triste</name>
    <name type="common">Neotropical tick</name>
    <dbReference type="NCBI Taxonomy" id="251400"/>
    <lineage>
        <taxon>Eukaryota</taxon>
        <taxon>Metazoa</taxon>
        <taxon>Ecdysozoa</taxon>
        <taxon>Arthropoda</taxon>
        <taxon>Chelicerata</taxon>
        <taxon>Arachnida</taxon>
        <taxon>Acari</taxon>
        <taxon>Parasitiformes</taxon>
        <taxon>Ixodida</taxon>
        <taxon>Ixodoidea</taxon>
        <taxon>Ixodidae</taxon>
        <taxon>Amblyomminae</taxon>
        <taxon>Amblyomma</taxon>
    </lineage>
</organism>